<dbReference type="EMBL" id="KV001333">
    <property type="protein sequence ID" value="KZV39078.1"/>
    <property type="molecule type" value="Genomic_DNA"/>
</dbReference>
<dbReference type="AlphaFoldDB" id="A0A2Z7BZP4"/>
<feature type="region of interest" description="Disordered" evidence="1">
    <location>
        <begin position="1"/>
        <end position="55"/>
    </location>
</feature>
<organism evidence="2 3">
    <name type="scientific">Dorcoceras hygrometricum</name>
    <dbReference type="NCBI Taxonomy" id="472368"/>
    <lineage>
        <taxon>Eukaryota</taxon>
        <taxon>Viridiplantae</taxon>
        <taxon>Streptophyta</taxon>
        <taxon>Embryophyta</taxon>
        <taxon>Tracheophyta</taxon>
        <taxon>Spermatophyta</taxon>
        <taxon>Magnoliopsida</taxon>
        <taxon>eudicotyledons</taxon>
        <taxon>Gunneridae</taxon>
        <taxon>Pentapetalae</taxon>
        <taxon>asterids</taxon>
        <taxon>lamiids</taxon>
        <taxon>Lamiales</taxon>
        <taxon>Gesneriaceae</taxon>
        <taxon>Didymocarpoideae</taxon>
        <taxon>Trichosporeae</taxon>
        <taxon>Loxocarpinae</taxon>
        <taxon>Dorcoceras</taxon>
    </lineage>
</organism>
<proteinExistence type="predicted"/>
<evidence type="ECO:0000256" key="1">
    <source>
        <dbReference type="SAM" id="MobiDB-lite"/>
    </source>
</evidence>
<dbReference type="OrthoDB" id="914175at2759"/>
<accession>A0A2Z7BZP4</accession>
<evidence type="ECO:0000313" key="3">
    <source>
        <dbReference type="Proteomes" id="UP000250235"/>
    </source>
</evidence>
<evidence type="ECO:0000313" key="2">
    <source>
        <dbReference type="EMBL" id="KZV39078.1"/>
    </source>
</evidence>
<dbReference type="Proteomes" id="UP000250235">
    <property type="component" value="Unassembled WGS sequence"/>
</dbReference>
<name>A0A2Z7BZP4_9LAMI</name>
<protein>
    <submittedName>
        <fullName evidence="2">Uncharacterized protein</fullName>
    </submittedName>
</protein>
<keyword evidence="3" id="KW-1185">Reference proteome</keyword>
<gene>
    <name evidence="2" type="ORF">F511_30451</name>
</gene>
<reference evidence="2 3" key="1">
    <citation type="journal article" date="2015" name="Proc. Natl. Acad. Sci. U.S.A.">
        <title>The resurrection genome of Boea hygrometrica: A blueprint for survival of dehydration.</title>
        <authorList>
            <person name="Xiao L."/>
            <person name="Yang G."/>
            <person name="Zhang L."/>
            <person name="Yang X."/>
            <person name="Zhao S."/>
            <person name="Ji Z."/>
            <person name="Zhou Q."/>
            <person name="Hu M."/>
            <person name="Wang Y."/>
            <person name="Chen M."/>
            <person name="Xu Y."/>
            <person name="Jin H."/>
            <person name="Xiao X."/>
            <person name="Hu G."/>
            <person name="Bao F."/>
            <person name="Hu Y."/>
            <person name="Wan P."/>
            <person name="Li L."/>
            <person name="Deng X."/>
            <person name="Kuang T."/>
            <person name="Xiang C."/>
            <person name="Zhu J.K."/>
            <person name="Oliver M.J."/>
            <person name="He Y."/>
        </authorList>
    </citation>
    <scope>NUCLEOTIDE SEQUENCE [LARGE SCALE GENOMIC DNA]</scope>
    <source>
        <strain evidence="3">cv. XS01</strain>
    </source>
</reference>
<sequence>MDFSVIRPKPPPKRPEPPAPKPPAAPEDKPPQPQYEKPLPPHPRPTMAMPPHMGPYMEEFDRISRIQHLRNIEYTNARTWRMNFGHHPNDYYDNTYSNYGSHQNCHPGGSYMDGGYGTRHMFPARPPPLSDHHPHCLTGPPPRLALPPPEYNYFPLGPSYYPAPHYGGGYFSDENPNGCMIM</sequence>